<accession>A0ABV8FJW9</accession>
<organism evidence="2 3">
    <name type="scientific">Nocardiopsis sediminis</name>
    <dbReference type="NCBI Taxonomy" id="1778267"/>
    <lineage>
        <taxon>Bacteria</taxon>
        <taxon>Bacillati</taxon>
        <taxon>Actinomycetota</taxon>
        <taxon>Actinomycetes</taxon>
        <taxon>Streptosporangiales</taxon>
        <taxon>Nocardiopsidaceae</taxon>
        <taxon>Nocardiopsis</taxon>
    </lineage>
</organism>
<evidence type="ECO:0000256" key="1">
    <source>
        <dbReference type="SAM" id="SignalP"/>
    </source>
</evidence>
<comment type="caution">
    <text evidence="2">The sequence shown here is derived from an EMBL/GenBank/DDBJ whole genome shotgun (WGS) entry which is preliminary data.</text>
</comment>
<feature type="signal peptide" evidence="1">
    <location>
        <begin position="1"/>
        <end position="32"/>
    </location>
</feature>
<proteinExistence type="predicted"/>
<reference evidence="3" key="1">
    <citation type="journal article" date="2019" name="Int. J. Syst. Evol. Microbiol.">
        <title>The Global Catalogue of Microorganisms (GCM) 10K type strain sequencing project: providing services to taxonomists for standard genome sequencing and annotation.</title>
        <authorList>
            <consortium name="The Broad Institute Genomics Platform"/>
            <consortium name="The Broad Institute Genome Sequencing Center for Infectious Disease"/>
            <person name="Wu L."/>
            <person name="Ma J."/>
        </authorList>
    </citation>
    <scope>NUCLEOTIDE SEQUENCE [LARGE SCALE GENOMIC DNA]</scope>
    <source>
        <strain evidence="3">TBRC 1826</strain>
    </source>
</reference>
<gene>
    <name evidence="2" type="ORF">ACFOVU_10910</name>
</gene>
<dbReference type="Proteomes" id="UP001595847">
    <property type="component" value="Unassembled WGS sequence"/>
</dbReference>
<dbReference type="EMBL" id="JBHSBH010000007">
    <property type="protein sequence ID" value="MFC3996429.1"/>
    <property type="molecule type" value="Genomic_DNA"/>
</dbReference>
<protein>
    <submittedName>
        <fullName evidence="2">Spore-associated protein A</fullName>
    </submittedName>
</protein>
<keyword evidence="1" id="KW-0732">Signal</keyword>
<keyword evidence="3" id="KW-1185">Reference proteome</keyword>
<feature type="chain" id="PRO_5047539152" evidence="1">
    <location>
        <begin position="33"/>
        <end position="138"/>
    </location>
</feature>
<dbReference type="RefSeq" id="WP_378532458.1">
    <property type="nucleotide sequence ID" value="NZ_JBHSBH010000007.1"/>
</dbReference>
<evidence type="ECO:0000313" key="3">
    <source>
        <dbReference type="Proteomes" id="UP001595847"/>
    </source>
</evidence>
<evidence type="ECO:0000313" key="2">
    <source>
        <dbReference type="EMBL" id="MFC3996429.1"/>
    </source>
</evidence>
<sequence length="138" mass="14238">MIVKTWKKIAATGAAAAVAGMGMLATAAPASAATYGGQCGSGYGVIRSASVGGEGTAFLTYNSSNATNCVVVIRNNPGSAVLMNAWIKRSSESTWRDDRGYYTTYAGPVYRNAPSQCVDWGGYIQGGGRVDFTNDACG</sequence>
<name>A0ABV8FJW9_9ACTN</name>